<name>A0A4S8PTD2_9ACTN</name>
<dbReference type="EMBL" id="STGY01000083">
    <property type="protein sequence ID" value="THV33581.1"/>
    <property type="molecule type" value="Genomic_DNA"/>
</dbReference>
<keyword evidence="1" id="KW-0812">Transmembrane</keyword>
<dbReference type="AlphaFoldDB" id="A0A4S8PTD2"/>
<keyword evidence="3" id="KW-1185">Reference proteome</keyword>
<evidence type="ECO:0000313" key="3">
    <source>
        <dbReference type="Proteomes" id="UP000308760"/>
    </source>
</evidence>
<evidence type="ECO:0000313" key="2">
    <source>
        <dbReference type="EMBL" id="THV33581.1"/>
    </source>
</evidence>
<organism evidence="2 3">
    <name type="scientific">Glycomyces buryatensis</name>
    <dbReference type="NCBI Taxonomy" id="2570927"/>
    <lineage>
        <taxon>Bacteria</taxon>
        <taxon>Bacillati</taxon>
        <taxon>Actinomycetota</taxon>
        <taxon>Actinomycetes</taxon>
        <taxon>Glycomycetales</taxon>
        <taxon>Glycomycetaceae</taxon>
        <taxon>Glycomyces</taxon>
    </lineage>
</organism>
<protein>
    <submittedName>
        <fullName evidence="2">Uncharacterized protein</fullName>
    </submittedName>
</protein>
<keyword evidence="1" id="KW-1133">Transmembrane helix</keyword>
<keyword evidence="1" id="KW-0472">Membrane</keyword>
<evidence type="ECO:0000256" key="1">
    <source>
        <dbReference type="SAM" id="Phobius"/>
    </source>
</evidence>
<reference evidence="3" key="1">
    <citation type="submission" date="2019-04" db="EMBL/GenBank/DDBJ databases">
        <title>Nocardioides xinjiangensis sp. nov.</title>
        <authorList>
            <person name="Liu S."/>
        </authorList>
    </citation>
    <scope>NUCLEOTIDE SEQUENCE [LARGE SCALE GENOMIC DNA]</scope>
    <source>
        <strain evidence="3">18</strain>
    </source>
</reference>
<feature type="transmembrane region" description="Helical" evidence="1">
    <location>
        <begin position="76"/>
        <end position="94"/>
    </location>
</feature>
<sequence length="177" mass="19184">MGPADESVSLGVGHQTGSSRVMRGQYEALRATYETTPVQVPRPPRDSSLVEVRCDHCDAVLSVLVLSVRRTILKRWLWATMMALGLLLIAWLLYEGFSNHFDGDRRLVVGSLVALLAGCTATGTGLGLLVMEHGLRLEACSSHDAPHALLSRHGGELGTVTRSGEVRGVMGLRRGRR</sequence>
<gene>
    <name evidence="2" type="ORF">FAB82_25940</name>
</gene>
<reference evidence="2 3" key="2">
    <citation type="submission" date="2019-05" db="EMBL/GenBank/DDBJ databases">
        <title>Glycomyces buryatensis sp. nov.</title>
        <authorList>
            <person name="Nikitina E."/>
        </authorList>
    </citation>
    <scope>NUCLEOTIDE SEQUENCE [LARGE SCALE GENOMIC DNA]</scope>
    <source>
        <strain evidence="2 3">18</strain>
    </source>
</reference>
<comment type="caution">
    <text evidence="2">The sequence shown here is derived from an EMBL/GenBank/DDBJ whole genome shotgun (WGS) entry which is preliminary data.</text>
</comment>
<accession>A0A4S8PTD2</accession>
<dbReference type="Proteomes" id="UP000308760">
    <property type="component" value="Unassembled WGS sequence"/>
</dbReference>
<proteinExistence type="predicted"/>
<feature type="transmembrane region" description="Helical" evidence="1">
    <location>
        <begin position="106"/>
        <end position="131"/>
    </location>
</feature>
<dbReference type="RefSeq" id="WP_136537462.1">
    <property type="nucleotide sequence ID" value="NZ_STGY01000083.1"/>
</dbReference>